<sequence length="489" mass="53954">MFLTISTSGDAARPATDLGYLLHKHPAKAQRFSTSYGTAHVFYPEADDRRCTAALLLETDTAALVRRAKGKGRGGAPDAALAQYVNDRPYAASSLLAVALSNVFSSALRGVCTARPERAAAPLPLRVEVPALPARGGPDLVRRLFAPLGWTVTAEPVPLDTEFPEWGDSRYVRLVLEAGTLTLAEALRHLYVLLPVLDDAKHYWVSADEVDKLLRAGEGWLPGHPEQKLITSRYLSRRWSLTRQAMERLELVRLAETDDTEVGEIDNAVPEDTGNEAEEKPAPLAVQRREAILSALRESGAARVLDLGCGQGQLVQELLRDARFTEITGVDVSVRALTIAARRLKLDRMGERQASRVTLVQGSLAYTDKRLKGYDAAVLSEVIEHLDLPRLPALEYAVFGHARPRTVLVTTPNVEYNVRWETLPAGHVRHGDHRFEWTRAQFQTWARTVAERHGYDVEFTAVGPDDTEVGPPTQMAVFVIRTEKEAKAA</sequence>
<dbReference type="SUPFAM" id="SSF53335">
    <property type="entry name" value="S-adenosyl-L-methionine-dependent methyltransferases"/>
    <property type="match status" value="1"/>
</dbReference>
<comment type="catalytic activity">
    <reaction evidence="12">
        <text>small RNA 3'-end nucleotide + S-adenosyl-L-methionine = small RNA 3'-end 2'-O-methylnucleotide + S-adenosyl-L-homocysteine + H(+)</text>
        <dbReference type="Rhea" id="RHEA:37887"/>
        <dbReference type="Rhea" id="RHEA-COMP:10415"/>
        <dbReference type="Rhea" id="RHEA-COMP:10416"/>
        <dbReference type="ChEBI" id="CHEBI:15378"/>
        <dbReference type="ChEBI" id="CHEBI:57856"/>
        <dbReference type="ChEBI" id="CHEBI:59789"/>
        <dbReference type="ChEBI" id="CHEBI:74896"/>
        <dbReference type="ChEBI" id="CHEBI:74898"/>
        <dbReference type="EC" id="2.1.1.386"/>
    </reaction>
</comment>
<proteinExistence type="inferred from homology"/>
<keyword evidence="9" id="KW-0694">RNA-binding</keyword>
<dbReference type="GO" id="GO:0046872">
    <property type="term" value="F:metal ion binding"/>
    <property type="evidence" value="ECO:0007669"/>
    <property type="project" value="UniProtKB-KW"/>
</dbReference>
<evidence type="ECO:0000256" key="11">
    <source>
        <dbReference type="ARBA" id="ARBA00035025"/>
    </source>
</evidence>
<dbReference type="Proteomes" id="UP000620224">
    <property type="component" value="Unassembled WGS sequence"/>
</dbReference>
<dbReference type="Pfam" id="PF12623">
    <property type="entry name" value="Hen1_L"/>
    <property type="match status" value="1"/>
</dbReference>
<evidence type="ECO:0000256" key="1">
    <source>
        <dbReference type="ARBA" id="ARBA00001946"/>
    </source>
</evidence>
<dbReference type="Gene3D" id="3.40.50.150">
    <property type="entry name" value="Vaccinia Virus protein VP39"/>
    <property type="match status" value="1"/>
</dbReference>
<dbReference type="InterPro" id="IPR029063">
    <property type="entry name" value="SAM-dependent_MTases_sf"/>
</dbReference>
<dbReference type="InterPro" id="IPR026610">
    <property type="entry name" value="Hen1"/>
</dbReference>
<keyword evidence="4" id="KW-0489">Methyltransferase</keyword>
<protein>
    <recommendedName>
        <fullName evidence="3">Small RNA 2'-O-methyltransferase</fullName>
        <ecNumber evidence="11">2.1.1.386</ecNumber>
    </recommendedName>
</protein>
<dbReference type="GO" id="GO:0090486">
    <property type="term" value="F:small RNA 2'-O-methyltransferase activity"/>
    <property type="evidence" value="ECO:0007669"/>
    <property type="project" value="UniProtKB-EC"/>
</dbReference>
<reference evidence="15" key="2">
    <citation type="submission" date="2020-09" db="EMBL/GenBank/DDBJ databases">
        <authorList>
            <person name="Sun Q."/>
            <person name="Ohkuma M."/>
        </authorList>
    </citation>
    <scope>NUCLEOTIDE SEQUENCE</scope>
    <source>
        <strain evidence="15">JCM 4490</strain>
    </source>
</reference>
<name>A0A918JH52_9ACTN</name>
<dbReference type="NCBIfam" id="TIGR04074">
    <property type="entry name" value="bacter_Hen1"/>
    <property type="match status" value="1"/>
</dbReference>
<keyword evidence="16" id="KW-1185">Reference proteome</keyword>
<dbReference type="GO" id="GO:0001510">
    <property type="term" value="P:RNA methylation"/>
    <property type="evidence" value="ECO:0007669"/>
    <property type="project" value="InterPro"/>
</dbReference>
<dbReference type="EMBL" id="BMUE01000025">
    <property type="protein sequence ID" value="GGW80624.1"/>
    <property type="molecule type" value="Genomic_DNA"/>
</dbReference>
<evidence type="ECO:0000256" key="6">
    <source>
        <dbReference type="ARBA" id="ARBA00022691"/>
    </source>
</evidence>
<evidence type="ECO:0000256" key="10">
    <source>
        <dbReference type="ARBA" id="ARBA00023158"/>
    </source>
</evidence>
<evidence type="ECO:0000256" key="4">
    <source>
        <dbReference type="ARBA" id="ARBA00022603"/>
    </source>
</evidence>
<dbReference type="GO" id="GO:0003723">
    <property type="term" value="F:RNA binding"/>
    <property type="evidence" value="ECO:0007669"/>
    <property type="project" value="UniProtKB-KW"/>
</dbReference>
<dbReference type="InterPro" id="IPR024026">
    <property type="entry name" value="3'-RNA_MeTfrase_Hen1_bac"/>
</dbReference>
<keyword evidence="10" id="KW-0943">RNA-mediated gene silencing</keyword>
<dbReference type="InterPro" id="IPR024740">
    <property type="entry name" value="Hen1_N"/>
</dbReference>
<keyword evidence="7" id="KW-0479">Metal-binding</keyword>
<evidence type="ECO:0000256" key="7">
    <source>
        <dbReference type="ARBA" id="ARBA00022723"/>
    </source>
</evidence>
<reference evidence="15" key="1">
    <citation type="journal article" date="2014" name="Int. J. Syst. Evol. Microbiol.">
        <title>Complete genome sequence of Corynebacterium casei LMG S-19264T (=DSM 44701T), isolated from a smear-ripened cheese.</title>
        <authorList>
            <consortium name="US DOE Joint Genome Institute (JGI-PGF)"/>
            <person name="Walter F."/>
            <person name="Albersmeier A."/>
            <person name="Kalinowski J."/>
            <person name="Ruckert C."/>
        </authorList>
    </citation>
    <scope>NUCLEOTIDE SEQUENCE</scope>
    <source>
        <strain evidence="15">JCM 4490</strain>
    </source>
</reference>
<dbReference type="Pfam" id="PF08242">
    <property type="entry name" value="Methyltransf_12"/>
    <property type="match status" value="1"/>
</dbReference>
<dbReference type="PANTHER" id="PTHR21404">
    <property type="entry name" value="HEN1"/>
    <property type="match status" value="1"/>
</dbReference>
<dbReference type="RefSeq" id="WP_190019209.1">
    <property type="nucleotide sequence ID" value="NZ_BMUE01000025.1"/>
</dbReference>
<dbReference type="CDD" id="cd02440">
    <property type="entry name" value="AdoMet_MTases"/>
    <property type="match status" value="1"/>
</dbReference>
<accession>A0A918JH52</accession>
<evidence type="ECO:0000256" key="8">
    <source>
        <dbReference type="ARBA" id="ARBA00022842"/>
    </source>
</evidence>
<feature type="domain" description="Hen1 N-terminal" evidence="14">
    <location>
        <begin position="1"/>
        <end position="249"/>
    </location>
</feature>
<evidence type="ECO:0000256" key="12">
    <source>
        <dbReference type="ARBA" id="ARBA00048418"/>
    </source>
</evidence>
<comment type="similarity">
    <text evidence="2">Belongs to the methyltransferase superfamily. HEN1 family.</text>
</comment>
<dbReference type="EC" id="2.1.1.386" evidence="11"/>
<dbReference type="AlphaFoldDB" id="A0A918JH52"/>
<feature type="domain" description="Methyltransferase type 12" evidence="13">
    <location>
        <begin position="305"/>
        <end position="404"/>
    </location>
</feature>
<dbReference type="Gene3D" id="3.30.1610.20">
    <property type="entry name" value="Hen1, N-terminal domain"/>
    <property type="match status" value="1"/>
</dbReference>
<comment type="cofactor">
    <cofactor evidence="1">
        <name>Mg(2+)</name>
        <dbReference type="ChEBI" id="CHEBI:18420"/>
    </cofactor>
</comment>
<keyword evidence="6" id="KW-0949">S-adenosyl-L-methionine</keyword>
<evidence type="ECO:0000259" key="14">
    <source>
        <dbReference type="Pfam" id="PF12623"/>
    </source>
</evidence>
<keyword evidence="8" id="KW-0460">Magnesium</keyword>
<evidence type="ECO:0000313" key="16">
    <source>
        <dbReference type="Proteomes" id="UP000620224"/>
    </source>
</evidence>
<evidence type="ECO:0000259" key="13">
    <source>
        <dbReference type="Pfam" id="PF08242"/>
    </source>
</evidence>
<dbReference type="GO" id="GO:0031047">
    <property type="term" value="P:regulatory ncRNA-mediated gene silencing"/>
    <property type="evidence" value="ECO:0007669"/>
    <property type="project" value="UniProtKB-KW"/>
</dbReference>
<evidence type="ECO:0000256" key="9">
    <source>
        <dbReference type="ARBA" id="ARBA00022884"/>
    </source>
</evidence>
<dbReference type="PANTHER" id="PTHR21404:SF3">
    <property type="entry name" value="SMALL RNA 2'-O-METHYLTRANSFERASE"/>
    <property type="match status" value="1"/>
</dbReference>
<keyword evidence="5" id="KW-0808">Transferase</keyword>
<dbReference type="InterPro" id="IPR013217">
    <property type="entry name" value="Methyltransf_12"/>
</dbReference>
<gene>
    <name evidence="15" type="ORF">GCM10010503_67570</name>
</gene>
<organism evidence="15 16">
    <name type="scientific">Streptomyces lucensis JCM 4490</name>
    <dbReference type="NCBI Taxonomy" id="1306176"/>
    <lineage>
        <taxon>Bacteria</taxon>
        <taxon>Bacillati</taxon>
        <taxon>Actinomycetota</taxon>
        <taxon>Actinomycetes</taxon>
        <taxon>Kitasatosporales</taxon>
        <taxon>Streptomycetaceae</taxon>
        <taxon>Streptomyces</taxon>
    </lineage>
</organism>
<dbReference type="InterPro" id="IPR038546">
    <property type="entry name" value="Hen1_N_sf"/>
</dbReference>
<comment type="caution">
    <text evidence="15">The sequence shown here is derived from an EMBL/GenBank/DDBJ whole genome shotgun (WGS) entry which is preliminary data.</text>
</comment>
<evidence type="ECO:0000256" key="2">
    <source>
        <dbReference type="ARBA" id="ARBA00009026"/>
    </source>
</evidence>
<evidence type="ECO:0000313" key="15">
    <source>
        <dbReference type="EMBL" id="GGW80624.1"/>
    </source>
</evidence>
<evidence type="ECO:0000256" key="3">
    <source>
        <dbReference type="ARBA" id="ARBA00021330"/>
    </source>
</evidence>
<evidence type="ECO:0000256" key="5">
    <source>
        <dbReference type="ARBA" id="ARBA00022679"/>
    </source>
</evidence>